<dbReference type="GO" id="GO:0031625">
    <property type="term" value="F:ubiquitin protein ligase binding"/>
    <property type="evidence" value="ECO:0007669"/>
    <property type="project" value="InterPro"/>
</dbReference>
<dbReference type="EMBL" id="LSSN01000066">
    <property type="protein sequence ID" value="OMJ26124.1"/>
    <property type="molecule type" value="Genomic_DNA"/>
</dbReference>
<feature type="domain" description="Cullin N-terminal" evidence="2">
    <location>
        <begin position="43"/>
        <end position="140"/>
    </location>
</feature>
<dbReference type="OrthoDB" id="27073at2759"/>
<gene>
    <name evidence="3" type="ORF">AYI70_g418</name>
</gene>
<sequence length="149" mass="17260">MHWSKSYSTTNDDLEDNICVIFNIPENILNGSLDFIQKYEMALTSSISAILYNKAFSEGPEEIYDMCQTLCNNNKANDLYQMIGSQLEEYTSLELKRLSKNKKTSNLDFLSSIREFWLEFSLKLGSIRALFIYLDRSISIQSSSYLSIW</sequence>
<name>A0A1R1YGX5_9FUNG</name>
<dbReference type="AlphaFoldDB" id="A0A1R1YGX5"/>
<keyword evidence="4" id="KW-1185">Reference proteome</keyword>
<protein>
    <submittedName>
        <fullName evidence="3">Cullin-4</fullName>
    </submittedName>
</protein>
<evidence type="ECO:0000259" key="2">
    <source>
        <dbReference type="Pfam" id="PF00888"/>
    </source>
</evidence>
<dbReference type="Gene3D" id="1.20.1310.10">
    <property type="entry name" value="Cullin Repeats"/>
    <property type="match status" value="1"/>
</dbReference>
<dbReference type="STRING" id="133412.A0A1R1YGX5"/>
<evidence type="ECO:0000313" key="4">
    <source>
        <dbReference type="Proteomes" id="UP000187283"/>
    </source>
</evidence>
<proteinExistence type="inferred from homology"/>
<evidence type="ECO:0000313" key="3">
    <source>
        <dbReference type="EMBL" id="OMJ26124.1"/>
    </source>
</evidence>
<dbReference type="InterPro" id="IPR016159">
    <property type="entry name" value="Cullin_repeat-like_dom_sf"/>
</dbReference>
<dbReference type="GO" id="GO:0006511">
    <property type="term" value="P:ubiquitin-dependent protein catabolic process"/>
    <property type="evidence" value="ECO:0007669"/>
    <property type="project" value="InterPro"/>
</dbReference>
<reference evidence="3 4" key="1">
    <citation type="submission" date="2017-01" db="EMBL/GenBank/DDBJ databases">
        <authorList>
            <person name="Mah S.A."/>
            <person name="Swanson W.J."/>
            <person name="Moy G.W."/>
            <person name="Vacquier V.D."/>
        </authorList>
    </citation>
    <scope>NUCLEOTIDE SEQUENCE [LARGE SCALE GENOMIC DNA]</scope>
    <source>
        <strain evidence="3 4">GSMNP</strain>
    </source>
</reference>
<dbReference type="InterPro" id="IPR001373">
    <property type="entry name" value="Cullin_N"/>
</dbReference>
<evidence type="ECO:0000256" key="1">
    <source>
        <dbReference type="ARBA" id="ARBA00006019"/>
    </source>
</evidence>
<comment type="similarity">
    <text evidence="1">Belongs to the cullin family.</text>
</comment>
<comment type="caution">
    <text evidence="3">The sequence shown here is derived from an EMBL/GenBank/DDBJ whole genome shotgun (WGS) entry which is preliminary data.</text>
</comment>
<dbReference type="Pfam" id="PF00888">
    <property type="entry name" value="Cullin"/>
    <property type="match status" value="1"/>
</dbReference>
<organism evidence="3 4">
    <name type="scientific">Smittium culicis</name>
    <dbReference type="NCBI Taxonomy" id="133412"/>
    <lineage>
        <taxon>Eukaryota</taxon>
        <taxon>Fungi</taxon>
        <taxon>Fungi incertae sedis</taxon>
        <taxon>Zoopagomycota</taxon>
        <taxon>Kickxellomycotina</taxon>
        <taxon>Harpellomycetes</taxon>
        <taxon>Harpellales</taxon>
        <taxon>Legeriomycetaceae</taxon>
        <taxon>Smittium</taxon>
    </lineage>
</organism>
<dbReference type="Proteomes" id="UP000187283">
    <property type="component" value="Unassembled WGS sequence"/>
</dbReference>
<accession>A0A1R1YGX5</accession>
<dbReference type="SUPFAM" id="SSF74788">
    <property type="entry name" value="Cullin repeat-like"/>
    <property type="match status" value="1"/>
</dbReference>